<reference evidence="11" key="1">
    <citation type="submission" date="2022-04" db="EMBL/GenBank/DDBJ databases">
        <title>Mucilaginibacter sp. RS28 isolated from freshwater.</title>
        <authorList>
            <person name="Ko S.-R."/>
        </authorList>
    </citation>
    <scope>NUCLEOTIDE SEQUENCE</scope>
    <source>
        <strain evidence="11">RS28</strain>
    </source>
</reference>
<dbReference type="SUPFAM" id="SSF109604">
    <property type="entry name" value="HD-domain/PDEase-like"/>
    <property type="match status" value="1"/>
</dbReference>
<name>A0A9X1X632_9SPHI</name>
<dbReference type="InterPro" id="IPR043760">
    <property type="entry name" value="PycTM_dom"/>
</dbReference>
<gene>
    <name evidence="11" type="ORF">MUY27_18985</name>
</gene>
<evidence type="ECO:0000256" key="9">
    <source>
        <dbReference type="SAM" id="Phobius"/>
    </source>
</evidence>
<dbReference type="Proteomes" id="UP001139450">
    <property type="component" value="Unassembled WGS sequence"/>
</dbReference>
<dbReference type="Pfam" id="PF01966">
    <property type="entry name" value="HD"/>
    <property type="match status" value="1"/>
</dbReference>
<keyword evidence="3 9" id="KW-0812">Transmembrane</keyword>
<keyword evidence="7 9" id="KW-0472">Membrane</keyword>
<sequence>MNDQQLLELVEEYVKRFFQTHHDDRLVYHNFKHTEQVVKHATAIANHYQLNDHDFFILLAAAWFHDTGYFITLEDHETAGANLAESFLKEQNLPEEDIVLVKSAIFSTRMPQNPSTLLEKILCDADLYHLGTDAFEEKNKLMRKEFNDIHHLDNNKLQWNKHSVEFLKSHQYHTDYCQLLLNQGKQKNLEELEARVEKWQKEEDEKIASEQKKSQEESKKLQEKQILPEVKDSDKPKKKKERPERGVETMFRISSTNHQRLSDMADNKAHILITVNSIILSAIISLLLRRLSEYENLIIPTAIILIVSLLAMIFAILATRPSLPPGTFTRNDIDEKKVNLLFFGNFYRMPLDEYAYGMSRMMEDRDFLYGSLTRDLYSQGIVLGKKYRLLRVAYNIFMFGLIVAVLAFIIAAAFFGEK</sequence>
<feature type="transmembrane region" description="Helical" evidence="9">
    <location>
        <begin position="392"/>
        <end position="415"/>
    </location>
</feature>
<evidence type="ECO:0000256" key="5">
    <source>
        <dbReference type="ARBA" id="ARBA00022989"/>
    </source>
</evidence>
<dbReference type="GO" id="GO:0000166">
    <property type="term" value="F:nucleotide binding"/>
    <property type="evidence" value="ECO:0007669"/>
    <property type="project" value="UniProtKB-KW"/>
</dbReference>
<evidence type="ECO:0000256" key="3">
    <source>
        <dbReference type="ARBA" id="ARBA00022692"/>
    </source>
</evidence>
<evidence type="ECO:0000256" key="6">
    <source>
        <dbReference type="ARBA" id="ARBA00023118"/>
    </source>
</evidence>
<dbReference type="Pfam" id="PF18967">
    <property type="entry name" value="PycTM"/>
    <property type="match status" value="1"/>
</dbReference>
<comment type="caution">
    <text evidence="11">The sequence shown here is derived from an EMBL/GenBank/DDBJ whole genome shotgun (WGS) entry which is preliminary data.</text>
</comment>
<keyword evidence="4" id="KW-0547">Nucleotide-binding</keyword>
<protein>
    <submittedName>
        <fullName evidence="11">DUF5706 domain-containing protein</fullName>
    </submittedName>
</protein>
<keyword evidence="5 9" id="KW-1133">Transmembrane helix</keyword>
<evidence type="ECO:0000256" key="1">
    <source>
        <dbReference type="ARBA" id="ARBA00004236"/>
    </source>
</evidence>
<feature type="transmembrane region" description="Helical" evidence="9">
    <location>
        <begin position="269"/>
        <end position="288"/>
    </location>
</feature>
<dbReference type="Gene3D" id="1.10.3210.10">
    <property type="entry name" value="Hypothetical protein af1432"/>
    <property type="match status" value="1"/>
</dbReference>
<evidence type="ECO:0000256" key="4">
    <source>
        <dbReference type="ARBA" id="ARBA00022741"/>
    </source>
</evidence>
<dbReference type="RefSeq" id="WP_245132770.1">
    <property type="nucleotide sequence ID" value="NZ_JALJEJ010000013.1"/>
</dbReference>
<proteinExistence type="predicted"/>
<feature type="compositionally biased region" description="Basic and acidic residues" evidence="8">
    <location>
        <begin position="200"/>
        <end position="223"/>
    </location>
</feature>
<feature type="compositionally biased region" description="Basic and acidic residues" evidence="8">
    <location>
        <begin position="229"/>
        <end position="246"/>
    </location>
</feature>
<evidence type="ECO:0000313" key="12">
    <source>
        <dbReference type="Proteomes" id="UP001139450"/>
    </source>
</evidence>
<dbReference type="CDD" id="cd00077">
    <property type="entry name" value="HDc"/>
    <property type="match status" value="1"/>
</dbReference>
<keyword evidence="2" id="KW-1003">Cell membrane</keyword>
<evidence type="ECO:0000259" key="10">
    <source>
        <dbReference type="SMART" id="SM00471"/>
    </source>
</evidence>
<dbReference type="EMBL" id="JALJEJ010000013">
    <property type="protein sequence ID" value="MCJ8211812.1"/>
    <property type="molecule type" value="Genomic_DNA"/>
</dbReference>
<accession>A0A9X1X632</accession>
<dbReference type="InterPro" id="IPR003607">
    <property type="entry name" value="HD/PDEase_dom"/>
</dbReference>
<dbReference type="SMART" id="SM00471">
    <property type="entry name" value="HDc"/>
    <property type="match status" value="1"/>
</dbReference>
<dbReference type="GO" id="GO:0051607">
    <property type="term" value="P:defense response to virus"/>
    <property type="evidence" value="ECO:0007669"/>
    <property type="project" value="UniProtKB-KW"/>
</dbReference>
<dbReference type="AlphaFoldDB" id="A0A9X1X632"/>
<feature type="region of interest" description="Disordered" evidence="8">
    <location>
        <begin position="200"/>
        <end position="246"/>
    </location>
</feature>
<comment type="subcellular location">
    <subcellularLocation>
        <location evidence="1">Cell membrane</location>
    </subcellularLocation>
</comment>
<keyword evidence="12" id="KW-1185">Reference proteome</keyword>
<evidence type="ECO:0000256" key="7">
    <source>
        <dbReference type="ARBA" id="ARBA00023136"/>
    </source>
</evidence>
<evidence type="ECO:0000256" key="2">
    <source>
        <dbReference type="ARBA" id="ARBA00022475"/>
    </source>
</evidence>
<dbReference type="GO" id="GO:0005886">
    <property type="term" value="C:plasma membrane"/>
    <property type="evidence" value="ECO:0007669"/>
    <property type="project" value="UniProtKB-SubCell"/>
</dbReference>
<keyword evidence="6" id="KW-0051">Antiviral defense</keyword>
<organism evidence="11 12">
    <name type="scientific">Mucilaginibacter straminoryzae</name>
    <dbReference type="NCBI Taxonomy" id="2932774"/>
    <lineage>
        <taxon>Bacteria</taxon>
        <taxon>Pseudomonadati</taxon>
        <taxon>Bacteroidota</taxon>
        <taxon>Sphingobacteriia</taxon>
        <taxon>Sphingobacteriales</taxon>
        <taxon>Sphingobacteriaceae</taxon>
        <taxon>Mucilaginibacter</taxon>
    </lineage>
</organism>
<evidence type="ECO:0000313" key="11">
    <source>
        <dbReference type="EMBL" id="MCJ8211812.1"/>
    </source>
</evidence>
<evidence type="ECO:0000256" key="8">
    <source>
        <dbReference type="SAM" id="MobiDB-lite"/>
    </source>
</evidence>
<feature type="transmembrane region" description="Helical" evidence="9">
    <location>
        <begin position="297"/>
        <end position="318"/>
    </location>
</feature>
<feature type="domain" description="HD/PDEase" evidence="10">
    <location>
        <begin position="26"/>
        <end position="140"/>
    </location>
</feature>
<dbReference type="InterPro" id="IPR006674">
    <property type="entry name" value="HD_domain"/>
</dbReference>